<evidence type="ECO:0000256" key="4">
    <source>
        <dbReference type="ARBA" id="ARBA00023125"/>
    </source>
</evidence>
<dbReference type="GO" id="GO:0003700">
    <property type="term" value="F:DNA-binding transcription factor activity"/>
    <property type="evidence" value="ECO:0007669"/>
    <property type="project" value="InterPro"/>
</dbReference>
<organism evidence="7 8">
    <name type="scientific">Niveispirillum lacus</name>
    <dbReference type="NCBI Taxonomy" id="1981099"/>
    <lineage>
        <taxon>Bacteria</taxon>
        <taxon>Pseudomonadati</taxon>
        <taxon>Pseudomonadota</taxon>
        <taxon>Alphaproteobacteria</taxon>
        <taxon>Rhodospirillales</taxon>
        <taxon>Azospirillaceae</taxon>
        <taxon>Niveispirillum</taxon>
    </lineage>
</organism>
<evidence type="ECO:0000256" key="2">
    <source>
        <dbReference type="ARBA" id="ARBA00022898"/>
    </source>
</evidence>
<keyword evidence="5" id="KW-0804">Transcription</keyword>
<accession>A0A255YZ53</accession>
<dbReference type="OrthoDB" id="9804020at2"/>
<dbReference type="InterPro" id="IPR051446">
    <property type="entry name" value="HTH_trans_reg/aminotransferase"/>
</dbReference>
<dbReference type="PANTHER" id="PTHR46577">
    <property type="entry name" value="HTH-TYPE TRANSCRIPTIONAL REGULATORY PROTEIN GABR"/>
    <property type="match status" value="1"/>
</dbReference>
<gene>
    <name evidence="7" type="ORF">CHU95_15225</name>
</gene>
<comment type="similarity">
    <text evidence="1">In the C-terminal section; belongs to the class-I pyridoxal-phosphate-dependent aminotransferase family.</text>
</comment>
<dbReference type="InterPro" id="IPR036388">
    <property type="entry name" value="WH-like_DNA-bd_sf"/>
</dbReference>
<dbReference type="GO" id="GO:0030170">
    <property type="term" value="F:pyridoxal phosphate binding"/>
    <property type="evidence" value="ECO:0007669"/>
    <property type="project" value="InterPro"/>
</dbReference>
<dbReference type="Proteomes" id="UP000216998">
    <property type="component" value="Unassembled WGS sequence"/>
</dbReference>
<dbReference type="Gene3D" id="3.90.1150.10">
    <property type="entry name" value="Aspartate Aminotransferase, domain 1"/>
    <property type="match status" value="1"/>
</dbReference>
<keyword evidence="2" id="KW-0663">Pyridoxal phosphate</keyword>
<dbReference type="Gene3D" id="1.10.10.10">
    <property type="entry name" value="Winged helix-like DNA-binding domain superfamily/Winged helix DNA-binding domain"/>
    <property type="match status" value="1"/>
</dbReference>
<feature type="domain" description="HTH gntR-type" evidence="6">
    <location>
        <begin position="41"/>
        <end position="109"/>
    </location>
</feature>
<dbReference type="Gene3D" id="3.40.640.10">
    <property type="entry name" value="Type I PLP-dependent aspartate aminotransferase-like (Major domain)"/>
    <property type="match status" value="1"/>
</dbReference>
<dbReference type="PANTHER" id="PTHR46577:SF1">
    <property type="entry name" value="HTH-TYPE TRANSCRIPTIONAL REGULATORY PROTEIN GABR"/>
    <property type="match status" value="1"/>
</dbReference>
<keyword evidence="4" id="KW-0238">DNA-binding</keyword>
<dbReference type="InterPro" id="IPR015421">
    <property type="entry name" value="PyrdxlP-dep_Trfase_major"/>
</dbReference>
<dbReference type="InterPro" id="IPR015422">
    <property type="entry name" value="PyrdxlP-dep_Trfase_small"/>
</dbReference>
<evidence type="ECO:0000256" key="5">
    <source>
        <dbReference type="ARBA" id="ARBA00023163"/>
    </source>
</evidence>
<dbReference type="InterPro" id="IPR036390">
    <property type="entry name" value="WH_DNA-bd_sf"/>
</dbReference>
<sequence>MCGLLRAPMRCRGTISALSGTRPMNQPATVRWQPAIAHRPGPLYRAIAAALAEDIGNGTLPPGTRLPTHRDLAWDLKVTVGTITRAYQEAERQGLIGGEVGRGTFVRDPRRLVEPVVESGGGLLEMNLGLIDLSVNATALWPDAPALTAATQAVALRPDLVSLMSYQTPLGHHRLRAAIADWLADSADLHVAADQVLLAVGGQGAMLTALSAVTRPGDTLLVEQVTYPGLRAVALHLGLRLVPVAMDADGLLPDAVEQAARSHGAHALYCMPTLQNPTTITLSLERRRALVEVARRIGLMLIEDDVYGFLKQPSPPTLHSLGPDVTLYVSSLSKSLFPGLRTGFIVGPRPLFDRLATILRATVLAPAHLGTVVAAELIDSGEAGRIAQRRRCLVAERQSLARTILSGLDLSGSDPAVTHLWLPLPETVRRDELVRGALERGVKITAADGFGVGRGEVPNAVRICLMGVDHSAQLEKGLSVLDGLISNPVASASAWV</sequence>
<dbReference type="SUPFAM" id="SSF53383">
    <property type="entry name" value="PLP-dependent transferases"/>
    <property type="match status" value="1"/>
</dbReference>
<evidence type="ECO:0000256" key="3">
    <source>
        <dbReference type="ARBA" id="ARBA00023015"/>
    </source>
</evidence>
<dbReference type="Pfam" id="PF00392">
    <property type="entry name" value="GntR"/>
    <property type="match status" value="1"/>
</dbReference>
<keyword evidence="3" id="KW-0805">Transcription regulation</keyword>
<comment type="caution">
    <text evidence="7">The sequence shown here is derived from an EMBL/GenBank/DDBJ whole genome shotgun (WGS) entry which is preliminary data.</text>
</comment>
<name>A0A255YZ53_9PROT</name>
<dbReference type="Pfam" id="PF00155">
    <property type="entry name" value="Aminotran_1_2"/>
    <property type="match status" value="1"/>
</dbReference>
<protein>
    <recommendedName>
        <fullName evidence="6">HTH gntR-type domain-containing protein</fullName>
    </recommendedName>
</protein>
<dbReference type="SMART" id="SM00345">
    <property type="entry name" value="HTH_GNTR"/>
    <property type="match status" value="1"/>
</dbReference>
<evidence type="ECO:0000313" key="8">
    <source>
        <dbReference type="Proteomes" id="UP000216998"/>
    </source>
</evidence>
<evidence type="ECO:0000256" key="1">
    <source>
        <dbReference type="ARBA" id="ARBA00005384"/>
    </source>
</evidence>
<dbReference type="PROSITE" id="PS50949">
    <property type="entry name" value="HTH_GNTR"/>
    <property type="match status" value="1"/>
</dbReference>
<dbReference type="InterPro" id="IPR015424">
    <property type="entry name" value="PyrdxlP-dep_Trfase"/>
</dbReference>
<dbReference type="CDD" id="cd07377">
    <property type="entry name" value="WHTH_GntR"/>
    <property type="match status" value="1"/>
</dbReference>
<dbReference type="CDD" id="cd00609">
    <property type="entry name" value="AAT_like"/>
    <property type="match status" value="1"/>
</dbReference>
<dbReference type="SUPFAM" id="SSF46785">
    <property type="entry name" value="Winged helix' DNA-binding domain"/>
    <property type="match status" value="1"/>
</dbReference>
<keyword evidence="8" id="KW-1185">Reference proteome</keyword>
<proteinExistence type="inferred from homology"/>
<dbReference type="AlphaFoldDB" id="A0A255YZ53"/>
<evidence type="ECO:0000259" key="6">
    <source>
        <dbReference type="PROSITE" id="PS50949"/>
    </source>
</evidence>
<dbReference type="InterPro" id="IPR004839">
    <property type="entry name" value="Aminotransferase_I/II_large"/>
</dbReference>
<reference evidence="7 8" key="1">
    <citation type="submission" date="2017-07" db="EMBL/GenBank/DDBJ databases">
        <title>Niveispirillum cyanobacteriorum sp. nov., isolated from cyanobacterial aggregates in a eutrophic lake.</title>
        <authorList>
            <person name="Cai H."/>
        </authorList>
    </citation>
    <scope>NUCLEOTIDE SEQUENCE [LARGE SCALE GENOMIC DNA]</scope>
    <source>
        <strain evidence="8">TH1-14</strain>
    </source>
</reference>
<evidence type="ECO:0000313" key="7">
    <source>
        <dbReference type="EMBL" id="OYQ33700.1"/>
    </source>
</evidence>
<dbReference type="InterPro" id="IPR000524">
    <property type="entry name" value="Tscrpt_reg_HTH_GntR"/>
</dbReference>
<dbReference type="GO" id="GO:0003677">
    <property type="term" value="F:DNA binding"/>
    <property type="evidence" value="ECO:0007669"/>
    <property type="project" value="UniProtKB-KW"/>
</dbReference>
<dbReference type="EMBL" id="NOXU01000030">
    <property type="protein sequence ID" value="OYQ33700.1"/>
    <property type="molecule type" value="Genomic_DNA"/>
</dbReference>